<feature type="coiled-coil region" evidence="1">
    <location>
        <begin position="451"/>
        <end position="485"/>
    </location>
</feature>
<name>A0A1N7SE73_9BURK</name>
<dbReference type="OrthoDB" id="8107482at2"/>
<dbReference type="AlphaFoldDB" id="A0A1N7SE73"/>
<dbReference type="Proteomes" id="UP000187012">
    <property type="component" value="Unassembled WGS sequence"/>
</dbReference>
<evidence type="ECO:0000259" key="2">
    <source>
        <dbReference type="Pfam" id="PF13476"/>
    </source>
</evidence>
<dbReference type="RefSeq" id="WP_094782036.1">
    <property type="nucleotide sequence ID" value="NZ_CYGX02000058.1"/>
</dbReference>
<feature type="coiled-coil region" evidence="1">
    <location>
        <begin position="232"/>
        <end position="259"/>
    </location>
</feature>
<accession>A0A1N7SE73</accession>
<evidence type="ECO:0000313" key="3">
    <source>
        <dbReference type="EMBL" id="SIT45640.1"/>
    </source>
</evidence>
<dbReference type="InterPro" id="IPR027417">
    <property type="entry name" value="P-loop_NTPase"/>
</dbReference>
<sequence>MTMLEPTLRVNRLVVFQGGHIAFDCSFHSGVNVIRGRNSSGKTTIMDLLAFSLGAENIRWKPEALRCTNTFVEVLLNGAVASLRREIDPALQRPMSIFWGTLDASLKAGPQQWELYPFKRSAHRISFSQALFDALDMPQAQGDGASNLTMHQLLRVLYADQPSVHSPIFRLDNFDSPLTRDMVGGYLSGVYDDRLYSAQLRLRELDAQIGKQETELRSIFHVLGRSGQTPDLQFLTDRISELEAARKALSDTLTKLKQERTLPRKDASKARASADTLRSTLNAARQAESVAKDRLAALELDIEDSRLFVGELESRLRSLDESKETRTYFSNLQFRFCPSCLAELPQAKADSHACHLCTSALGDGRADTQLLRMKNELNIQLKESATLIEARLQDAENLRVEVPHLSQRVRKLEQDYAAAATSWSSELEIALEENARKLGAVDEEIRQAYEQQKLAAVITELQKRRDALTAESKRLQESIVRSEQQQAERKVEVANTISAAMVRLLKLDLPLTPEFIDAQIANFDFVGNAVYVNGSKNFSESSAVVLRHVFHLALLTASVLKPFMRVPRFMMLDGIDDGGMEKARSHRLQEIIVEECASYHVDYQLIFATSDINPKFEETELVVGSFFTPEARSLDVREG</sequence>
<evidence type="ECO:0000256" key="1">
    <source>
        <dbReference type="SAM" id="Coils"/>
    </source>
</evidence>
<dbReference type="Gene3D" id="3.40.50.300">
    <property type="entry name" value="P-loop containing nucleotide triphosphate hydrolases"/>
    <property type="match status" value="1"/>
</dbReference>
<dbReference type="STRING" id="1247936.BN2475_580024"/>
<dbReference type="Pfam" id="PF13476">
    <property type="entry name" value="AAA_23"/>
    <property type="match status" value="1"/>
</dbReference>
<dbReference type="GO" id="GO:0006302">
    <property type="term" value="P:double-strand break repair"/>
    <property type="evidence" value="ECO:0007669"/>
    <property type="project" value="InterPro"/>
</dbReference>
<proteinExistence type="predicted"/>
<dbReference type="SUPFAM" id="SSF52540">
    <property type="entry name" value="P-loop containing nucleoside triphosphate hydrolases"/>
    <property type="match status" value="2"/>
</dbReference>
<dbReference type="EMBL" id="CYGX02000058">
    <property type="protein sequence ID" value="SIT45640.1"/>
    <property type="molecule type" value="Genomic_DNA"/>
</dbReference>
<keyword evidence="1" id="KW-0175">Coiled coil</keyword>
<feature type="coiled-coil region" evidence="1">
    <location>
        <begin position="378"/>
        <end position="415"/>
    </location>
</feature>
<dbReference type="InterPro" id="IPR038729">
    <property type="entry name" value="Rad50/SbcC_AAA"/>
</dbReference>
<gene>
    <name evidence="3" type="ORF">BN2475_580024</name>
</gene>
<reference evidence="3 4" key="1">
    <citation type="submission" date="2016-12" db="EMBL/GenBank/DDBJ databases">
        <authorList>
            <person name="Song W.-J."/>
            <person name="Kurnit D.M."/>
        </authorList>
    </citation>
    <scope>NUCLEOTIDE SEQUENCE [LARGE SCALE GENOMIC DNA]</scope>
    <source>
        <strain evidence="3 4">STM7296</strain>
    </source>
</reference>
<feature type="domain" description="Rad50/SbcC-type AAA" evidence="2">
    <location>
        <begin position="16"/>
        <end position="63"/>
    </location>
</feature>
<dbReference type="GO" id="GO:0016887">
    <property type="term" value="F:ATP hydrolysis activity"/>
    <property type="evidence" value="ECO:0007669"/>
    <property type="project" value="InterPro"/>
</dbReference>
<evidence type="ECO:0000313" key="4">
    <source>
        <dbReference type="Proteomes" id="UP000187012"/>
    </source>
</evidence>
<organism evidence="3 4">
    <name type="scientific">Paraburkholderia ribeironis</name>
    <dbReference type="NCBI Taxonomy" id="1247936"/>
    <lineage>
        <taxon>Bacteria</taxon>
        <taxon>Pseudomonadati</taxon>
        <taxon>Pseudomonadota</taxon>
        <taxon>Betaproteobacteria</taxon>
        <taxon>Burkholderiales</taxon>
        <taxon>Burkholderiaceae</taxon>
        <taxon>Paraburkholderia</taxon>
    </lineage>
</organism>
<keyword evidence="4" id="KW-1185">Reference proteome</keyword>
<protein>
    <recommendedName>
        <fullName evidence="2">Rad50/SbcC-type AAA domain-containing protein</fullName>
    </recommendedName>
</protein>